<protein>
    <recommendedName>
        <fullName evidence="3">NTF2-related export protein</fullName>
    </recommendedName>
</protein>
<keyword evidence="3" id="KW-0539">Nucleus</keyword>
<dbReference type="OrthoDB" id="6507044at2759"/>
<name>A0A0G2HXW0_9EURO</name>
<comment type="subcellular location">
    <subcellularLocation>
        <location evidence="3">Cytoplasm</location>
    </subcellularLocation>
    <subcellularLocation>
        <location evidence="3">Nucleus</location>
    </subcellularLocation>
</comment>
<dbReference type="InterPro" id="IPR018222">
    <property type="entry name" value="Nuclear_transport_factor_2_euk"/>
</dbReference>
<dbReference type="PANTHER" id="PTHR12612">
    <property type="entry name" value="NUCLEAR TRANSPORT FACTOR 2"/>
    <property type="match status" value="1"/>
</dbReference>
<dbReference type="CDD" id="cd00780">
    <property type="entry name" value="NTF2"/>
    <property type="match status" value="1"/>
</dbReference>
<dbReference type="GO" id="GO:0005635">
    <property type="term" value="C:nuclear envelope"/>
    <property type="evidence" value="ECO:0007669"/>
    <property type="project" value="UniProtKB-ARBA"/>
</dbReference>
<dbReference type="GO" id="GO:0006606">
    <property type="term" value="P:protein import into nucleus"/>
    <property type="evidence" value="ECO:0007669"/>
    <property type="project" value="UniProtKB-ARBA"/>
</dbReference>
<evidence type="ECO:0000256" key="2">
    <source>
        <dbReference type="ARBA" id="ARBA00053082"/>
    </source>
</evidence>
<evidence type="ECO:0000313" key="6">
    <source>
        <dbReference type="Proteomes" id="UP000034164"/>
    </source>
</evidence>
<comment type="function">
    <text evidence="3">Has a role in nuclear-cytoplasmic transport of proteins and mRNAs.</text>
</comment>
<comment type="function">
    <text evidence="2">Facilitates protein transport into the nucleus. Could be part of a multicomponent system of cytosolic factors that assemble at the pore complex during nuclear import.</text>
</comment>
<dbReference type="Proteomes" id="UP000034164">
    <property type="component" value="Unassembled WGS sequence"/>
</dbReference>
<proteinExistence type="predicted"/>
<dbReference type="SUPFAM" id="SSF54427">
    <property type="entry name" value="NTF2-like"/>
    <property type="match status" value="1"/>
</dbReference>
<keyword evidence="3" id="KW-0813">Transport</keyword>
<dbReference type="GO" id="GO:0005737">
    <property type="term" value="C:cytoplasm"/>
    <property type="evidence" value="ECO:0007669"/>
    <property type="project" value="UniProtKB-SubCell"/>
</dbReference>
<dbReference type="InterPro" id="IPR002075">
    <property type="entry name" value="NTF2_dom"/>
</dbReference>
<keyword evidence="3" id="KW-0653">Protein transport</keyword>
<gene>
    <name evidence="5" type="ORF">EMCG_03050</name>
</gene>
<reference evidence="6" key="1">
    <citation type="journal article" date="2015" name="PLoS Genet.">
        <title>The dynamic genome and transcriptome of the human fungal pathogen Blastomyces and close relative Emmonsia.</title>
        <authorList>
            <person name="Munoz J.F."/>
            <person name="Gauthier G.M."/>
            <person name="Desjardins C.A."/>
            <person name="Gallo J.E."/>
            <person name="Holder J."/>
            <person name="Sullivan T.D."/>
            <person name="Marty A.J."/>
            <person name="Carmen J.C."/>
            <person name="Chen Z."/>
            <person name="Ding L."/>
            <person name="Gujja S."/>
            <person name="Magrini V."/>
            <person name="Misas E."/>
            <person name="Mitreva M."/>
            <person name="Priest M."/>
            <person name="Saif S."/>
            <person name="Whiston E.A."/>
            <person name="Young S."/>
            <person name="Zeng Q."/>
            <person name="Goldman W.E."/>
            <person name="Mardis E.R."/>
            <person name="Taylor J.W."/>
            <person name="McEwen J.G."/>
            <person name="Clay O.K."/>
            <person name="Klein B.S."/>
            <person name="Cuomo C.A."/>
        </authorList>
    </citation>
    <scope>NUCLEOTIDE SEQUENCE [LARGE SCALE GENOMIC DNA]</scope>
    <source>
        <strain evidence="6">UAMH 3008</strain>
    </source>
</reference>
<organism evidence="5 6">
    <name type="scientific">[Emmonsia] crescens</name>
    <dbReference type="NCBI Taxonomy" id="73230"/>
    <lineage>
        <taxon>Eukaryota</taxon>
        <taxon>Fungi</taxon>
        <taxon>Dikarya</taxon>
        <taxon>Ascomycota</taxon>
        <taxon>Pezizomycotina</taxon>
        <taxon>Eurotiomycetes</taxon>
        <taxon>Eurotiomycetidae</taxon>
        <taxon>Onygenales</taxon>
        <taxon>Ajellomycetaceae</taxon>
        <taxon>Emergomyces</taxon>
    </lineage>
</organism>
<evidence type="ECO:0000256" key="1">
    <source>
        <dbReference type="ARBA" id="ARBA00022490"/>
    </source>
</evidence>
<dbReference type="GO" id="GO:0051028">
    <property type="term" value="P:mRNA transport"/>
    <property type="evidence" value="ECO:0007669"/>
    <property type="project" value="UniProtKB-UniRule"/>
</dbReference>
<accession>A0A0G2HXW0</accession>
<feature type="domain" description="NTF2" evidence="4">
    <location>
        <begin position="34"/>
        <end position="146"/>
    </location>
</feature>
<evidence type="ECO:0000259" key="4">
    <source>
        <dbReference type="PROSITE" id="PS50177"/>
    </source>
</evidence>
<evidence type="ECO:0000256" key="3">
    <source>
        <dbReference type="RuleBase" id="RU369002"/>
    </source>
</evidence>
<dbReference type="AlphaFoldDB" id="A0A0G2HXW0"/>
<dbReference type="Pfam" id="PF02136">
    <property type="entry name" value="NTF2"/>
    <property type="match status" value="1"/>
</dbReference>
<dbReference type="VEuPathDB" id="FungiDB:EMCG_03050"/>
<sequence length="150" mass="17444">MSVCGNRLKSLIYLEDLTAIWLTISFLLLDYQNVAQEFVKIYYETFDKKRTELKALYRTNSMLTFETNCVEGVDAIDEQLVNLPFQKVKHQYSTVDAQPTEEGGVVVLVTGALMVDDEQKPMNYTQVFHLRRDAIGYYVYNDIFKLVYPM</sequence>
<comment type="caution">
    <text evidence="5">The sequence shown here is derived from an EMBL/GenBank/DDBJ whole genome shotgun (WGS) entry which is preliminary data.</text>
</comment>
<dbReference type="InterPro" id="IPR032710">
    <property type="entry name" value="NTF2-like_dom_sf"/>
</dbReference>
<dbReference type="InterPro" id="IPR045875">
    <property type="entry name" value="NTF2"/>
</dbReference>
<keyword evidence="1 3" id="KW-0963">Cytoplasm</keyword>
<dbReference type="FunFam" id="3.10.450.50:FF:000005">
    <property type="entry name" value="Nuclear transport factor 2"/>
    <property type="match status" value="1"/>
</dbReference>
<dbReference type="PROSITE" id="PS50177">
    <property type="entry name" value="NTF2_DOMAIN"/>
    <property type="match status" value="1"/>
</dbReference>
<dbReference type="EMBL" id="LCZI01001061">
    <property type="protein sequence ID" value="KKZ62640.1"/>
    <property type="molecule type" value="Genomic_DNA"/>
</dbReference>
<dbReference type="Gene3D" id="3.10.450.50">
    <property type="match status" value="1"/>
</dbReference>
<evidence type="ECO:0000313" key="5">
    <source>
        <dbReference type="EMBL" id="KKZ62640.1"/>
    </source>
</evidence>